<protein>
    <submittedName>
        <fullName evidence="1">Uncharacterized protein</fullName>
    </submittedName>
</protein>
<accession>A0A096XSW8</accession>
<dbReference type="GeneID" id="24628100"/>
<reference evidence="1" key="1">
    <citation type="submission" date="2014-05" db="EMBL/GenBank/DDBJ databases">
        <title>Complete genome sequence of Enterococcus faecalis bacteriophage ECP3.</title>
        <authorList>
            <person name="Kang H.-Y."/>
            <person name="Kim S."/>
            <person name="Kim J."/>
        </authorList>
    </citation>
    <scope>NUCLEOTIDE SEQUENCE [LARGE SCALE GENOMIC DNA]</scope>
    <source>
        <strain evidence="1">ECP3</strain>
    </source>
</reference>
<dbReference type="Proteomes" id="UP000030157">
    <property type="component" value="Segment"/>
</dbReference>
<dbReference type="RefSeq" id="YP_009147052.1">
    <property type="nucleotide sequence ID" value="NC_027335.2"/>
</dbReference>
<name>A0A096XSW8_9CAUD</name>
<keyword evidence="2" id="KW-1185">Reference proteome</keyword>
<dbReference type="EMBL" id="KJ801817">
    <property type="protein sequence ID" value="AII28411.1"/>
    <property type="molecule type" value="Genomic_DNA"/>
</dbReference>
<evidence type="ECO:0000313" key="2">
    <source>
        <dbReference type="Proteomes" id="UP000030157"/>
    </source>
</evidence>
<organism evidence="1 2">
    <name type="scientific">Enterococcus phage ECP3</name>
    <dbReference type="NCBI Taxonomy" id="1498168"/>
    <lineage>
        <taxon>Viruses</taxon>
        <taxon>Duplodnaviria</taxon>
        <taxon>Heunggongvirae</taxon>
        <taxon>Uroviricota</taxon>
        <taxon>Caudoviricetes</taxon>
        <taxon>Herelleviridae</taxon>
        <taxon>Brockvirinae</taxon>
        <taxon>Kochikohdavirus</taxon>
        <taxon>Kochikohdavirus ECP3</taxon>
    </lineage>
</organism>
<sequence length="37" mass="4484">MTKAPRVKRLNIYNTDRYFNINLMKKEDIAKKLKLTD</sequence>
<proteinExistence type="predicted"/>
<evidence type="ECO:0000313" key="1">
    <source>
        <dbReference type="EMBL" id="AII28411.1"/>
    </source>
</evidence>